<dbReference type="InterPro" id="IPR027417">
    <property type="entry name" value="P-loop_NTPase"/>
</dbReference>
<evidence type="ECO:0000256" key="5">
    <source>
        <dbReference type="ARBA" id="ARBA00022821"/>
    </source>
</evidence>
<protein>
    <submittedName>
        <fullName evidence="9">Antimicrobial response protein</fullName>
    </submittedName>
</protein>
<comment type="caution">
    <text evidence="9">The sequence shown here is derived from an EMBL/GenBank/DDBJ whole genome shotgun (WGS) entry which is preliminary data.</text>
</comment>
<dbReference type="Pfam" id="PF23559">
    <property type="entry name" value="WHD_DRP"/>
    <property type="match status" value="1"/>
</dbReference>
<dbReference type="Gene3D" id="1.10.10.10">
    <property type="entry name" value="Winged helix-like DNA-binding domain superfamily/Winged helix DNA-binding domain"/>
    <property type="match status" value="1"/>
</dbReference>
<organism evidence="9 10">
    <name type="scientific">Lithospermum erythrorhizon</name>
    <name type="common">Purple gromwell</name>
    <name type="synonym">Lithospermum officinale var. erythrorhizon</name>
    <dbReference type="NCBI Taxonomy" id="34254"/>
    <lineage>
        <taxon>Eukaryota</taxon>
        <taxon>Viridiplantae</taxon>
        <taxon>Streptophyta</taxon>
        <taxon>Embryophyta</taxon>
        <taxon>Tracheophyta</taxon>
        <taxon>Spermatophyta</taxon>
        <taxon>Magnoliopsida</taxon>
        <taxon>eudicotyledons</taxon>
        <taxon>Gunneridae</taxon>
        <taxon>Pentapetalae</taxon>
        <taxon>asterids</taxon>
        <taxon>lamiids</taxon>
        <taxon>Boraginales</taxon>
        <taxon>Boraginaceae</taxon>
        <taxon>Boraginoideae</taxon>
        <taxon>Lithospermeae</taxon>
        <taxon>Lithospermum</taxon>
    </lineage>
</organism>
<dbReference type="InterPro" id="IPR036388">
    <property type="entry name" value="WH-like_DNA-bd_sf"/>
</dbReference>
<keyword evidence="4" id="KW-0547">Nucleotide-binding</keyword>
<dbReference type="Gene3D" id="3.80.10.10">
    <property type="entry name" value="Ribonuclease Inhibitor"/>
    <property type="match status" value="1"/>
</dbReference>
<proteinExistence type="inferred from homology"/>
<accession>A0AAV3PE83</accession>
<dbReference type="PANTHER" id="PTHR23155:SF1241">
    <property type="entry name" value="DISEASE RESISTANCE RPP13-LIKE PROTEIN 1-RELATED"/>
    <property type="match status" value="1"/>
</dbReference>
<feature type="domain" description="Disease resistance protein winged helix" evidence="7">
    <location>
        <begin position="93"/>
        <end position="163"/>
    </location>
</feature>
<dbReference type="PANTHER" id="PTHR23155">
    <property type="entry name" value="DISEASE RESISTANCE PROTEIN RP"/>
    <property type="match status" value="1"/>
</dbReference>
<name>A0AAV3PE83_LITER</name>
<evidence type="ECO:0000259" key="8">
    <source>
        <dbReference type="Pfam" id="PF25019"/>
    </source>
</evidence>
<evidence type="ECO:0000256" key="3">
    <source>
        <dbReference type="ARBA" id="ARBA00022737"/>
    </source>
</evidence>
<sequence length="512" mass="58230">MEQKAFSNVNLIEDENMTEIGRNIAKKCKGLPLAAKTLGSVLYSKSSEQDWNSILESVFWDLPEDQNEIFTSLARSYHHLPAHLKKCFAYCSIFPRNYHFIMDDLVLLWMAEGFLLPRGQIRLEDIGNEYFMDLARRSFFHVLDVDGISKKIYVMHELIHDLAHLVSSNTCFPLEITYPESVTKLRGLQTLNLNACTSFFELPVNLKNLTNLRHLDLDVKHQLCRMPSHLGSLTKLQTLSAFIAGNEEGQSKSELKNMQLLRGSICITNLDKVSSATEARGARLDEKPYIDKLVLEWEHTQTTGNISKEFVQNLKPHKNVKNLVGIIELQNCQNCKNIPSLGFLRFLKSLYIVCMPNLVSIGQEFCGNANVTAFPVLETLILEDMQKLNEWKELDVNGMPNLRELTIMDCPSLISLPRLFALNSLHSLSVAQCQNLESLPDGGLPESLGSLIILHCPKIKRRCRVRDGEDWEKIQNVRKIEIDYQCISTTCFICPIFASDCYLISANLNNFV</sequence>
<dbReference type="SUPFAM" id="SSF52058">
    <property type="entry name" value="L domain-like"/>
    <property type="match status" value="1"/>
</dbReference>
<evidence type="ECO:0000256" key="4">
    <source>
        <dbReference type="ARBA" id="ARBA00022741"/>
    </source>
</evidence>
<dbReference type="InterPro" id="IPR044974">
    <property type="entry name" value="Disease_R_plants"/>
</dbReference>
<evidence type="ECO:0000313" key="10">
    <source>
        <dbReference type="Proteomes" id="UP001454036"/>
    </source>
</evidence>
<dbReference type="GO" id="GO:0005524">
    <property type="term" value="F:ATP binding"/>
    <property type="evidence" value="ECO:0007669"/>
    <property type="project" value="UniProtKB-KW"/>
</dbReference>
<keyword evidence="5" id="KW-0611">Plant defense</keyword>
<reference evidence="9 10" key="1">
    <citation type="submission" date="2024-01" db="EMBL/GenBank/DDBJ databases">
        <title>The complete chloroplast genome sequence of Lithospermum erythrorhizon: insights into the phylogenetic relationship among Boraginaceae species and the maternal lineages of purple gromwells.</title>
        <authorList>
            <person name="Okada T."/>
            <person name="Watanabe K."/>
        </authorList>
    </citation>
    <scope>NUCLEOTIDE SEQUENCE [LARGE SCALE GENOMIC DNA]</scope>
</reference>
<evidence type="ECO:0000259" key="7">
    <source>
        <dbReference type="Pfam" id="PF23559"/>
    </source>
</evidence>
<dbReference type="PRINTS" id="PR00364">
    <property type="entry name" value="DISEASERSIST"/>
</dbReference>
<dbReference type="GO" id="GO:0098542">
    <property type="term" value="P:defense response to other organism"/>
    <property type="evidence" value="ECO:0007669"/>
    <property type="project" value="TreeGrafter"/>
</dbReference>
<evidence type="ECO:0000256" key="2">
    <source>
        <dbReference type="ARBA" id="ARBA00022614"/>
    </source>
</evidence>
<comment type="similarity">
    <text evidence="1">Belongs to the disease resistance NB-LRR family.</text>
</comment>
<evidence type="ECO:0000313" key="9">
    <source>
        <dbReference type="EMBL" id="GAA0148473.1"/>
    </source>
</evidence>
<dbReference type="InterPro" id="IPR058922">
    <property type="entry name" value="WHD_DRP"/>
</dbReference>
<dbReference type="FunFam" id="1.10.10.10:FF:000322">
    <property type="entry name" value="Probable disease resistance protein At1g63360"/>
    <property type="match status" value="1"/>
</dbReference>
<dbReference type="EMBL" id="BAABME010017030">
    <property type="protein sequence ID" value="GAA0148473.1"/>
    <property type="molecule type" value="Genomic_DNA"/>
</dbReference>
<dbReference type="Proteomes" id="UP001454036">
    <property type="component" value="Unassembled WGS sequence"/>
</dbReference>
<dbReference type="InterPro" id="IPR056789">
    <property type="entry name" value="LRR_R13L1-DRL21"/>
</dbReference>
<gene>
    <name evidence="9" type="ORF">LIER_36727</name>
</gene>
<evidence type="ECO:0000256" key="6">
    <source>
        <dbReference type="ARBA" id="ARBA00022840"/>
    </source>
</evidence>
<keyword evidence="2" id="KW-0433">Leucine-rich repeat</keyword>
<dbReference type="SUPFAM" id="SSF52540">
    <property type="entry name" value="P-loop containing nucleoside triphosphate hydrolases"/>
    <property type="match status" value="1"/>
</dbReference>
<keyword evidence="6" id="KW-0067">ATP-binding</keyword>
<evidence type="ECO:0000256" key="1">
    <source>
        <dbReference type="ARBA" id="ARBA00008894"/>
    </source>
</evidence>
<dbReference type="InterPro" id="IPR032675">
    <property type="entry name" value="LRR_dom_sf"/>
</dbReference>
<keyword evidence="10" id="KW-1185">Reference proteome</keyword>
<dbReference type="GO" id="GO:0043531">
    <property type="term" value="F:ADP binding"/>
    <property type="evidence" value="ECO:0007669"/>
    <property type="project" value="InterPro"/>
</dbReference>
<keyword evidence="3" id="KW-0677">Repeat</keyword>
<feature type="domain" description="R13L1/DRL21-like LRR repeat region" evidence="8">
    <location>
        <begin position="253"/>
        <end position="323"/>
    </location>
</feature>
<dbReference type="Pfam" id="PF25019">
    <property type="entry name" value="LRR_R13L1-DRL21"/>
    <property type="match status" value="1"/>
</dbReference>
<dbReference type="AlphaFoldDB" id="A0AAV3PE83"/>